<feature type="signal peptide" evidence="8">
    <location>
        <begin position="1"/>
        <end position="20"/>
    </location>
</feature>
<evidence type="ECO:0000313" key="11">
    <source>
        <dbReference type="EMBL" id="KGQ33825.1"/>
    </source>
</evidence>
<dbReference type="SUPFAM" id="SSF48452">
    <property type="entry name" value="TPR-like"/>
    <property type="match status" value="1"/>
</dbReference>
<dbReference type="InterPro" id="IPR007655">
    <property type="entry name" value="Slam_C"/>
</dbReference>
<dbReference type="EMBL" id="JPXY01000012">
    <property type="protein sequence ID" value="KGQ33825.1"/>
    <property type="molecule type" value="Genomic_DNA"/>
</dbReference>
<evidence type="ECO:0008006" key="13">
    <source>
        <dbReference type="Google" id="ProtNLM"/>
    </source>
</evidence>
<comment type="similarity">
    <text evidence="7">Belongs to the Slam family.</text>
</comment>
<evidence type="ECO:0000256" key="8">
    <source>
        <dbReference type="SAM" id="SignalP"/>
    </source>
</evidence>
<dbReference type="InterPro" id="IPR057556">
    <property type="entry name" value="TPR_Slam"/>
</dbReference>
<evidence type="ECO:0000256" key="7">
    <source>
        <dbReference type="ARBA" id="ARBA00023609"/>
    </source>
</evidence>
<keyword evidence="4 8" id="KW-0732">Signal</keyword>
<dbReference type="Gene3D" id="1.25.40.10">
    <property type="entry name" value="Tetratricopeptide repeat domain"/>
    <property type="match status" value="1"/>
</dbReference>
<evidence type="ECO:0000256" key="5">
    <source>
        <dbReference type="ARBA" id="ARBA00023136"/>
    </source>
</evidence>
<dbReference type="Pfam" id="PF24575">
    <property type="entry name" value="TPR_Slam"/>
    <property type="match status" value="1"/>
</dbReference>
<evidence type="ECO:0000256" key="6">
    <source>
        <dbReference type="ARBA" id="ARBA00023237"/>
    </source>
</evidence>
<dbReference type="AlphaFoldDB" id="A0A0A2XTS9"/>
<dbReference type="Proteomes" id="UP000030418">
    <property type="component" value="Unassembled WGS sequence"/>
</dbReference>
<dbReference type="GO" id="GO:0009279">
    <property type="term" value="C:cell outer membrane"/>
    <property type="evidence" value="ECO:0007669"/>
    <property type="project" value="UniProtKB-SubCell"/>
</dbReference>
<comment type="subcellular location">
    <subcellularLocation>
        <location evidence="1">Cell outer membrane</location>
        <topology evidence="1">Multi-pass membrane protein</topology>
    </subcellularLocation>
</comment>
<reference evidence="11 12" key="1">
    <citation type="submission" date="2014-08" db="EMBL/GenBank/DDBJ databases">
        <title>Chaperone-usher fimbriae in a diverse selection of Gallibacterium genomes.</title>
        <authorList>
            <person name="Kudirkiene E."/>
            <person name="Bager R.J."/>
            <person name="Johnson T.J."/>
            <person name="Bojesen A.M."/>
        </authorList>
    </citation>
    <scope>NUCLEOTIDE SEQUENCE [LARGE SCALE GENOMIC DNA]</scope>
    <source>
        <strain evidence="11 12">CCM5976</strain>
    </source>
</reference>
<organism evidence="11 12">
    <name type="scientific">Gallibacterium genomosp. 2</name>
    <dbReference type="NCBI Taxonomy" id="155517"/>
    <lineage>
        <taxon>Bacteria</taxon>
        <taxon>Pseudomonadati</taxon>
        <taxon>Pseudomonadota</taxon>
        <taxon>Gammaproteobacteria</taxon>
        <taxon>Pasteurellales</taxon>
        <taxon>Pasteurellaceae</taxon>
        <taxon>Gallibacterium</taxon>
    </lineage>
</organism>
<keyword evidence="3" id="KW-0812">Transmembrane</keyword>
<accession>A0A0A2XTS9</accession>
<keyword evidence="2" id="KW-1134">Transmembrane beta strand</keyword>
<feature type="domain" description="Surface lipoprotein assembly modifier C-terminal" evidence="9">
    <location>
        <begin position="166"/>
        <end position="456"/>
    </location>
</feature>
<protein>
    <recommendedName>
        <fullName evidence="13">TPR repeat-containing protein NMB0313</fullName>
    </recommendedName>
</protein>
<comment type="caution">
    <text evidence="11">The sequence shown here is derived from an EMBL/GenBank/DDBJ whole genome shotgun (WGS) entry which is preliminary data.</text>
</comment>
<evidence type="ECO:0000313" key="12">
    <source>
        <dbReference type="Proteomes" id="UP000030418"/>
    </source>
</evidence>
<evidence type="ECO:0000256" key="3">
    <source>
        <dbReference type="ARBA" id="ARBA00022692"/>
    </source>
</evidence>
<keyword evidence="5" id="KW-0472">Membrane</keyword>
<keyword evidence="6" id="KW-0998">Cell outer membrane</keyword>
<gene>
    <name evidence="11" type="ORF">P375_02100</name>
</gene>
<evidence type="ECO:0000259" key="10">
    <source>
        <dbReference type="Pfam" id="PF24575"/>
    </source>
</evidence>
<evidence type="ECO:0000256" key="2">
    <source>
        <dbReference type="ARBA" id="ARBA00022452"/>
    </source>
</evidence>
<evidence type="ECO:0000256" key="1">
    <source>
        <dbReference type="ARBA" id="ARBA00004571"/>
    </source>
</evidence>
<keyword evidence="12" id="KW-1185">Reference proteome</keyword>
<name>A0A0A2XTS9_9PAST</name>
<evidence type="ECO:0000256" key="4">
    <source>
        <dbReference type="ARBA" id="ARBA00022729"/>
    </source>
</evidence>
<feature type="chain" id="PRO_5002007730" description="TPR repeat-containing protein NMB0313" evidence="8">
    <location>
        <begin position="21"/>
        <end position="456"/>
    </location>
</feature>
<sequence>MMKNKFLFPLILFLSFSVQANSVVSTENMPNTNIDFWQEQFKNNKDLTEKGLNLAIQQRDFNLINTFLSLYLTFPKPDQFLVLFAESLLAQNEQNYTKSINLLRRILAINPKLNPVRLELAKALFLNQQNNEAQAQFELVKSDNLPPALEQLIDLYLEAIQRRNRWYSQFNAYYTQTDNVNNVSSDINIGNTGFRKNPSMLPQSAHGIAFSNNIGKDFNLISTHYLALGNYLNGKYYWDNHYYTDIQDRLNLGYKYKNAVQQLAILPFYQWRWVANKRYQQSYGISLAWSHWLNNHFQLSNTLEYAKNKYSQTKILDGNSKSISSTLFWLPKSTQFIYIGFDALWENTQEKQYSHHTHSLRLGWKQEWKLGISSQINFSISKRKYHDQAVLGGILPLNKTRKDHIYQANLTLWKRDWQWWNITPKLQFNWKQQVSNIPSMYSYTDKNINLLFEKQF</sequence>
<feature type="domain" description="Surface lipoprotein assembly modifier N-terminal TPR repeats region" evidence="10">
    <location>
        <begin position="37"/>
        <end position="137"/>
    </location>
</feature>
<dbReference type="Pfam" id="PF04575">
    <property type="entry name" value="SlipAM"/>
    <property type="match status" value="1"/>
</dbReference>
<evidence type="ECO:0000259" key="9">
    <source>
        <dbReference type="Pfam" id="PF04575"/>
    </source>
</evidence>
<proteinExistence type="inferred from homology"/>
<dbReference type="InterPro" id="IPR011990">
    <property type="entry name" value="TPR-like_helical_dom_sf"/>
</dbReference>